<reference evidence="2" key="1">
    <citation type="journal article" date="2023" name="Mol. Biol. Evol.">
        <title>Third-Generation Sequencing Reveals the Adaptive Role of the Epigenome in Three Deep-Sea Polychaetes.</title>
        <authorList>
            <person name="Perez M."/>
            <person name="Aroh O."/>
            <person name="Sun Y."/>
            <person name="Lan Y."/>
            <person name="Juniper S.K."/>
            <person name="Young C.R."/>
            <person name="Angers B."/>
            <person name="Qian P.Y."/>
        </authorList>
    </citation>
    <scope>NUCLEOTIDE SEQUENCE</scope>
    <source>
        <strain evidence="2">P08H-3</strain>
    </source>
</reference>
<dbReference type="PANTHER" id="PTHR20338">
    <property type="entry name" value="NUCLEAR RESPIRATORY FACTOR 1"/>
    <property type="match status" value="1"/>
</dbReference>
<evidence type="ECO:0000313" key="3">
    <source>
        <dbReference type="Proteomes" id="UP001208570"/>
    </source>
</evidence>
<dbReference type="InterPro" id="IPR039142">
    <property type="entry name" value="NRF1/Ewg"/>
</dbReference>
<protein>
    <submittedName>
        <fullName evidence="2">Uncharacterized protein</fullName>
    </submittedName>
</protein>
<dbReference type="Proteomes" id="UP001208570">
    <property type="component" value="Unassembled WGS sequence"/>
</dbReference>
<evidence type="ECO:0000256" key="1">
    <source>
        <dbReference type="SAM" id="MobiDB-lite"/>
    </source>
</evidence>
<comment type="caution">
    <text evidence="2">The sequence shown here is derived from an EMBL/GenBank/DDBJ whole genome shotgun (WGS) entry which is preliminary data.</text>
</comment>
<sequence length="606" mass="68409">MRRPKTPPPRRPPRPVVKEKSDNSDAASELHPTTAETSSVSLRDHIEISNSMNDEHDVNLVKKNQVGKVDSISRSYATGDSQITSHFRSLAGNDKKSVIHIPLNRKKRKAPDVPRTSRLTGTGDINLCVSSQKGSQDGWRLISKSFSPADLTNKETGQCLDTLRLRKGSLDDDVLTRSKPIVQYVQIVKKDRGTDPINLKSDLPSSPSLTQSKSVDELNRFGIFLDLSDISCDYFYSEAFRSSFLEETTMKRQTIGFHSDIQTLLKHSHKDEEHIYSLPQPLSYSDNTLKAVKLITDKYDTLQRRRLHAASFREGDLAKIRGTRMIQREPSGNKDTIDDKDDKQSASPCVSQPASPLLSSPLHEEQDAEDILCQLTGLSKKDILRLEMFYKGHDTEVIVCSCLADLYLGNAAAPGSEPTDWLLYYTGVPIWVLNTGEGQRNRELHIFLAERETGFPLWRDKINYLTNLETMKDDRKILKMRLSGGLSKMAKFCVVCEEASVEFHKRYLTMTADPGDELWCMSSESSKVSQKMRKKRRKKRKSFTTHDISQPCNFQHIAKLDPTDPQILASIALLMRTNTELAKGRNSLPSSVIRQCQGLETEHLTV</sequence>
<evidence type="ECO:0000313" key="2">
    <source>
        <dbReference type="EMBL" id="KAK2155641.1"/>
    </source>
</evidence>
<name>A0AAD9JM47_9ANNE</name>
<feature type="compositionally biased region" description="Pro residues" evidence="1">
    <location>
        <begin position="1"/>
        <end position="10"/>
    </location>
</feature>
<accession>A0AAD9JM47</accession>
<keyword evidence="3" id="KW-1185">Reference proteome</keyword>
<feature type="region of interest" description="Disordered" evidence="1">
    <location>
        <begin position="323"/>
        <end position="361"/>
    </location>
</feature>
<dbReference type="AlphaFoldDB" id="A0AAD9JM47"/>
<gene>
    <name evidence="2" type="ORF">LSH36_235g03034</name>
</gene>
<dbReference type="EMBL" id="JAODUP010000235">
    <property type="protein sequence ID" value="KAK2155641.1"/>
    <property type="molecule type" value="Genomic_DNA"/>
</dbReference>
<feature type="region of interest" description="Disordered" evidence="1">
    <location>
        <begin position="1"/>
        <end position="40"/>
    </location>
</feature>
<dbReference type="GO" id="GO:0006357">
    <property type="term" value="P:regulation of transcription by RNA polymerase II"/>
    <property type="evidence" value="ECO:0007669"/>
    <property type="project" value="InterPro"/>
</dbReference>
<feature type="compositionally biased region" description="Basic and acidic residues" evidence="1">
    <location>
        <begin position="331"/>
        <end position="344"/>
    </location>
</feature>
<proteinExistence type="predicted"/>
<organism evidence="2 3">
    <name type="scientific">Paralvinella palmiformis</name>
    <dbReference type="NCBI Taxonomy" id="53620"/>
    <lineage>
        <taxon>Eukaryota</taxon>
        <taxon>Metazoa</taxon>
        <taxon>Spiralia</taxon>
        <taxon>Lophotrochozoa</taxon>
        <taxon>Annelida</taxon>
        <taxon>Polychaeta</taxon>
        <taxon>Sedentaria</taxon>
        <taxon>Canalipalpata</taxon>
        <taxon>Terebellida</taxon>
        <taxon>Terebelliformia</taxon>
        <taxon>Alvinellidae</taxon>
        <taxon>Paralvinella</taxon>
    </lineage>
</organism>
<dbReference type="GO" id="GO:0003700">
    <property type="term" value="F:DNA-binding transcription factor activity"/>
    <property type="evidence" value="ECO:0007669"/>
    <property type="project" value="InterPro"/>
</dbReference>